<dbReference type="PANTHER" id="PTHR37360:SF1">
    <property type="entry name" value="FMR1 NEIGHBOR PROTEIN"/>
    <property type="match status" value="1"/>
</dbReference>
<dbReference type="Proteomes" id="UP000590868">
    <property type="component" value="Unassembled WGS sequence"/>
</dbReference>
<feature type="signal peptide" evidence="2">
    <location>
        <begin position="1"/>
        <end position="23"/>
    </location>
</feature>
<protein>
    <submittedName>
        <fullName evidence="3">FMR1N protein</fullName>
    </submittedName>
</protein>
<evidence type="ECO:0000313" key="3">
    <source>
        <dbReference type="EMBL" id="NXP55714.1"/>
    </source>
</evidence>
<reference evidence="3 4" key="1">
    <citation type="submission" date="2019-09" db="EMBL/GenBank/DDBJ databases">
        <title>Bird 10,000 Genomes (B10K) Project - Family phase.</title>
        <authorList>
            <person name="Zhang G."/>
        </authorList>
    </citation>
    <scope>NUCLEOTIDE SEQUENCE [LARGE SCALE GENOMIC DNA]</scope>
    <source>
        <strain evidence="3">B10K-DU-001-55</strain>
        <tissue evidence="3">Muscle</tissue>
    </source>
</reference>
<keyword evidence="4" id="KW-1185">Reference proteome</keyword>
<evidence type="ECO:0000313" key="4">
    <source>
        <dbReference type="Proteomes" id="UP000590868"/>
    </source>
</evidence>
<feature type="non-terminal residue" evidence="3">
    <location>
        <position position="1"/>
    </location>
</feature>
<sequence length="168" mass="18878">IGTHLGWNCMVLILLCSINSSFASPSQYVVEKSEVTPSKPNVKLKDTYELLLSFFKPVTCLHKDEQTLIPCHVGEDLNTTKCLESKCCPSKTSHELSCYMPFKDHVQLTFRLLVLVAGGFLVLGCLPLCCSTCLRRSQCVNPLRKANKEIQQIVWKKKARGEDIYSPL</sequence>
<keyword evidence="1" id="KW-0472">Membrane</keyword>
<comment type="caution">
    <text evidence="3">The sequence shown here is derived from an EMBL/GenBank/DDBJ whole genome shotgun (WGS) entry which is preliminary data.</text>
</comment>
<dbReference type="OrthoDB" id="9837391at2759"/>
<evidence type="ECO:0000256" key="2">
    <source>
        <dbReference type="SAM" id="SignalP"/>
    </source>
</evidence>
<feature type="transmembrane region" description="Helical" evidence="1">
    <location>
        <begin position="110"/>
        <end position="134"/>
    </location>
</feature>
<dbReference type="AlphaFoldDB" id="A0A7L2BCW2"/>
<accession>A0A7L2BCW2</accession>
<keyword evidence="1" id="KW-1133">Transmembrane helix</keyword>
<feature type="non-terminal residue" evidence="3">
    <location>
        <position position="168"/>
    </location>
</feature>
<name>A0A7L2BCW2_9GRUI</name>
<proteinExistence type="predicted"/>
<keyword evidence="1" id="KW-0812">Transmembrane</keyword>
<dbReference type="EMBL" id="VXBZ01012075">
    <property type="protein sequence ID" value="NXP55714.1"/>
    <property type="molecule type" value="Genomic_DNA"/>
</dbReference>
<evidence type="ECO:0000256" key="1">
    <source>
        <dbReference type="SAM" id="Phobius"/>
    </source>
</evidence>
<dbReference type="PANTHER" id="PTHR37360">
    <property type="entry name" value="FRAGILE X MENTAL RETARDATION 1 NEIGHBOR PROTEIN"/>
    <property type="match status" value="1"/>
</dbReference>
<gene>
    <name evidence="3" type="primary">Fmr1nb</name>
    <name evidence="3" type="ORF">HELFUL_R11435</name>
</gene>
<keyword evidence="2" id="KW-0732">Signal</keyword>
<dbReference type="InterPro" id="IPR055331">
    <property type="entry name" value="FMR1-like"/>
</dbReference>
<organism evidence="3 4">
    <name type="scientific">Heliornis fulica</name>
    <name type="common">sungrebe</name>
    <dbReference type="NCBI Taxonomy" id="54369"/>
    <lineage>
        <taxon>Eukaryota</taxon>
        <taxon>Metazoa</taxon>
        <taxon>Chordata</taxon>
        <taxon>Craniata</taxon>
        <taxon>Vertebrata</taxon>
        <taxon>Euteleostomi</taxon>
        <taxon>Archelosauria</taxon>
        <taxon>Archosauria</taxon>
        <taxon>Dinosauria</taxon>
        <taxon>Saurischia</taxon>
        <taxon>Theropoda</taxon>
        <taxon>Coelurosauria</taxon>
        <taxon>Aves</taxon>
        <taxon>Neognathae</taxon>
        <taxon>Neoaves</taxon>
        <taxon>Gruiformes</taxon>
        <taxon>Heliornithidae</taxon>
        <taxon>Heliornis</taxon>
    </lineage>
</organism>
<feature type="chain" id="PRO_5029559810" evidence="2">
    <location>
        <begin position="24"/>
        <end position="168"/>
    </location>
</feature>